<accession>A0A9E7HAG3</accession>
<evidence type="ECO:0000256" key="1">
    <source>
        <dbReference type="ARBA" id="ARBA00004123"/>
    </source>
</evidence>
<evidence type="ECO:0000256" key="5">
    <source>
        <dbReference type="ARBA" id="ARBA00020265"/>
    </source>
</evidence>
<dbReference type="GO" id="GO:0033588">
    <property type="term" value="C:elongator holoenzyme complex"/>
    <property type="evidence" value="ECO:0007669"/>
    <property type="project" value="InterPro"/>
</dbReference>
<evidence type="ECO:0000256" key="2">
    <source>
        <dbReference type="ARBA" id="ARBA00004496"/>
    </source>
</evidence>
<dbReference type="OrthoDB" id="289162at2759"/>
<organism evidence="10 11">
    <name type="scientific">Musa troglodytarum</name>
    <name type="common">fe'i banana</name>
    <dbReference type="NCBI Taxonomy" id="320322"/>
    <lineage>
        <taxon>Eukaryota</taxon>
        <taxon>Viridiplantae</taxon>
        <taxon>Streptophyta</taxon>
        <taxon>Embryophyta</taxon>
        <taxon>Tracheophyta</taxon>
        <taxon>Spermatophyta</taxon>
        <taxon>Magnoliopsida</taxon>
        <taxon>Liliopsida</taxon>
        <taxon>Zingiberales</taxon>
        <taxon>Musaceae</taxon>
        <taxon>Musa</taxon>
    </lineage>
</organism>
<keyword evidence="11" id="KW-1185">Reference proteome</keyword>
<gene>
    <name evidence="10" type="ORF">MUK42_06054</name>
</gene>
<dbReference type="PANTHER" id="PTHR12896:SF1">
    <property type="entry name" value="ELONGATOR COMPLEX PROTEIN 4"/>
    <property type="match status" value="1"/>
</dbReference>
<dbReference type="Proteomes" id="UP001055439">
    <property type="component" value="Chromosome 8"/>
</dbReference>
<evidence type="ECO:0000256" key="6">
    <source>
        <dbReference type="ARBA" id="ARBA00022490"/>
    </source>
</evidence>
<evidence type="ECO:0000313" key="10">
    <source>
        <dbReference type="EMBL" id="URE30809.1"/>
    </source>
</evidence>
<evidence type="ECO:0000256" key="4">
    <source>
        <dbReference type="ARBA" id="ARBA00007573"/>
    </source>
</evidence>
<dbReference type="InterPro" id="IPR027417">
    <property type="entry name" value="P-loop_NTPase"/>
</dbReference>
<feature type="region of interest" description="Disordered" evidence="9">
    <location>
        <begin position="15"/>
        <end position="38"/>
    </location>
</feature>
<reference evidence="10" key="1">
    <citation type="submission" date="2022-05" db="EMBL/GenBank/DDBJ databases">
        <title>The Musa troglodytarum L. genome provides insights into the mechanism of non-climacteric behaviour and enrichment of carotenoids.</title>
        <authorList>
            <person name="Wang J."/>
        </authorList>
    </citation>
    <scope>NUCLEOTIDE SEQUENCE</scope>
    <source>
        <tissue evidence="10">Leaf</tissue>
    </source>
</reference>
<dbReference type="GO" id="GO:0005737">
    <property type="term" value="C:cytoplasm"/>
    <property type="evidence" value="ECO:0007669"/>
    <property type="project" value="UniProtKB-SubCell"/>
</dbReference>
<dbReference type="GO" id="GO:0008023">
    <property type="term" value="C:transcription elongation factor complex"/>
    <property type="evidence" value="ECO:0007669"/>
    <property type="project" value="TreeGrafter"/>
</dbReference>
<dbReference type="InterPro" id="IPR008728">
    <property type="entry name" value="Elongator_complex_protein_4"/>
</dbReference>
<evidence type="ECO:0000256" key="3">
    <source>
        <dbReference type="ARBA" id="ARBA00005043"/>
    </source>
</evidence>
<evidence type="ECO:0000256" key="9">
    <source>
        <dbReference type="SAM" id="MobiDB-lite"/>
    </source>
</evidence>
<protein>
    <recommendedName>
        <fullName evidence="5">Elongator complex protein 4</fullName>
    </recommendedName>
</protein>
<evidence type="ECO:0000256" key="7">
    <source>
        <dbReference type="ARBA" id="ARBA00022694"/>
    </source>
</evidence>
<comment type="similarity">
    <text evidence="4">Belongs to the ELP4 family.</text>
</comment>
<dbReference type="AlphaFoldDB" id="A0A9E7HAG3"/>
<keyword evidence="8" id="KW-0539">Nucleus</keyword>
<comment type="pathway">
    <text evidence="3">tRNA modification; 5-methoxycarbonylmethyl-2-thiouridine-tRNA biosynthesis.</text>
</comment>
<keyword evidence="7" id="KW-0819">tRNA processing</keyword>
<dbReference type="PANTHER" id="PTHR12896">
    <property type="entry name" value="PAX6 NEIGHBOR PROTEIN PAXNEB"/>
    <property type="match status" value="1"/>
</dbReference>
<evidence type="ECO:0000256" key="8">
    <source>
        <dbReference type="ARBA" id="ARBA00023242"/>
    </source>
</evidence>
<dbReference type="Gene3D" id="3.40.50.300">
    <property type="entry name" value="P-loop containing nucleotide triphosphate hydrolases"/>
    <property type="match status" value="1"/>
</dbReference>
<name>A0A9E7HAG3_9LILI</name>
<proteinExistence type="inferred from homology"/>
<evidence type="ECO:0000313" key="11">
    <source>
        <dbReference type="Proteomes" id="UP001055439"/>
    </source>
</evidence>
<comment type="subcellular location">
    <subcellularLocation>
        <location evidence="2">Cytoplasm</location>
    </subcellularLocation>
    <subcellularLocation>
        <location evidence="1">Nucleus</location>
    </subcellularLocation>
</comment>
<sequence>MATAADGRLLGARSANTSSFSRARSSPSAVLPSPPNPGVKVGPNGATFVSSGIPDLDRILGGGFLLGSLVMVMEDADAPHHLLLLRNFMSQGVVHRQPVLFASPLKDPRAFLGTLPSPVSLSKEHRQRDTLVDHNQQDQEKGLRIAWQYKKYFGDQQSSQIHNRDVKQEFSNDFDLRKALERQHVQYIESMSIQDIPRLTILRDRCSNFLSGLPRSDGGNLSAGRIAIQSLCAPQCGYAEMVCIIVYTEPKDSISGLGLGCLYQVSEINYSLFKCGCCGNVSHFISFACISEEMAAPGRYIVVYEDKDMAKLLTGYQDMLGLLHVHKVAHNNSQVPTVLEASTFSLKLQKRRSLSQLQNMMDDGFPGLFKHTTNSQLTHLQSPKLLVSQECFFMGCNHSMRAMELGTKILRLLFIVSLSTSAA</sequence>
<feature type="compositionally biased region" description="Low complexity" evidence="9">
    <location>
        <begin position="15"/>
        <end position="29"/>
    </location>
</feature>
<keyword evidence="6" id="KW-0963">Cytoplasm</keyword>
<dbReference type="EMBL" id="CP097510">
    <property type="protein sequence ID" value="URE30809.1"/>
    <property type="molecule type" value="Genomic_DNA"/>
</dbReference>
<dbReference type="Pfam" id="PF05625">
    <property type="entry name" value="PAXNEB"/>
    <property type="match status" value="1"/>
</dbReference>
<dbReference type="GO" id="GO:0002098">
    <property type="term" value="P:tRNA wobble uridine modification"/>
    <property type="evidence" value="ECO:0007669"/>
    <property type="project" value="InterPro"/>
</dbReference>